<feature type="transmembrane region" description="Helical" evidence="6">
    <location>
        <begin position="45"/>
        <end position="65"/>
    </location>
</feature>
<comment type="subcellular location">
    <subcellularLocation>
        <location evidence="1">Membrane</location>
        <topology evidence="1">Multi-pass membrane protein</topology>
    </subcellularLocation>
</comment>
<keyword evidence="4 6" id="KW-1133">Transmembrane helix</keyword>
<keyword evidence="5 6" id="KW-0472">Membrane</keyword>
<accession>A0A0R3MXM6</accession>
<feature type="transmembrane region" description="Helical" evidence="6">
    <location>
        <begin position="137"/>
        <end position="155"/>
    </location>
</feature>
<dbReference type="EMBL" id="LLYA01000153">
    <property type="protein sequence ID" value="KRR24561.1"/>
    <property type="molecule type" value="Genomic_DNA"/>
</dbReference>
<dbReference type="Gene3D" id="1.10.3730.20">
    <property type="match status" value="1"/>
</dbReference>
<evidence type="ECO:0000313" key="9">
    <source>
        <dbReference type="Proteomes" id="UP000052023"/>
    </source>
</evidence>
<dbReference type="GO" id="GO:0016020">
    <property type="term" value="C:membrane"/>
    <property type="evidence" value="ECO:0007669"/>
    <property type="project" value="UniProtKB-SubCell"/>
</dbReference>
<dbReference type="InterPro" id="IPR037185">
    <property type="entry name" value="EmrE-like"/>
</dbReference>
<evidence type="ECO:0000256" key="6">
    <source>
        <dbReference type="SAM" id="Phobius"/>
    </source>
</evidence>
<dbReference type="PANTHER" id="PTHR32322">
    <property type="entry name" value="INNER MEMBRANE TRANSPORTER"/>
    <property type="match status" value="1"/>
</dbReference>
<dbReference type="InterPro" id="IPR000620">
    <property type="entry name" value="EamA_dom"/>
</dbReference>
<dbReference type="OrthoDB" id="7743310at2"/>
<feature type="domain" description="EamA" evidence="7">
    <location>
        <begin position="161"/>
        <end position="295"/>
    </location>
</feature>
<evidence type="ECO:0000256" key="1">
    <source>
        <dbReference type="ARBA" id="ARBA00004141"/>
    </source>
</evidence>
<name>A0A0R3MXM6_9BRAD</name>
<organism evidence="8 9">
    <name type="scientific">Bradyrhizobium retamae</name>
    <dbReference type="NCBI Taxonomy" id="1300035"/>
    <lineage>
        <taxon>Bacteria</taxon>
        <taxon>Pseudomonadati</taxon>
        <taxon>Pseudomonadota</taxon>
        <taxon>Alphaproteobacteria</taxon>
        <taxon>Hyphomicrobiales</taxon>
        <taxon>Nitrobacteraceae</taxon>
        <taxon>Bradyrhizobium</taxon>
    </lineage>
</organism>
<feature type="transmembrane region" description="Helical" evidence="6">
    <location>
        <begin position="253"/>
        <end position="272"/>
    </location>
</feature>
<dbReference type="Pfam" id="PF00892">
    <property type="entry name" value="EamA"/>
    <property type="match status" value="2"/>
</dbReference>
<evidence type="ECO:0000313" key="8">
    <source>
        <dbReference type="EMBL" id="KRR24561.1"/>
    </source>
</evidence>
<evidence type="ECO:0000259" key="7">
    <source>
        <dbReference type="Pfam" id="PF00892"/>
    </source>
</evidence>
<feature type="transmembrane region" description="Helical" evidence="6">
    <location>
        <begin position="222"/>
        <end position="241"/>
    </location>
</feature>
<dbReference type="AlphaFoldDB" id="A0A0R3MXM6"/>
<evidence type="ECO:0000256" key="2">
    <source>
        <dbReference type="ARBA" id="ARBA00007362"/>
    </source>
</evidence>
<sequence length="308" mass="31507">MSELAADRRVPGNYVRGALYGLAAVSIWSGWIVVARLGLKTSLTPWDIAALRFGVAGVLLLPYVLQKGLAFERLGLIGLAAIVLGGGAPVLLANTGLLFAPAAHAGALFPGVMPLAVAVLAAAFLHEAFTGAKKIGFALIVMGIAGIAWGTAGAVDPKQTTGHALFLASAFAWACYTVAMRRARLDGLHAAGIAAVGAMMLYVPVYFLAEGASLGRASWGDVALQAFVQGVLTAIVSLVFYGRAVSLLGASSGAAFASLSPVMTAVMAIPILGEWPLMLDWIAIASISAGVYVVSGGPLPRRAYSDSA</sequence>
<feature type="transmembrane region" description="Helical" evidence="6">
    <location>
        <begin position="77"/>
        <end position="99"/>
    </location>
</feature>
<dbReference type="Proteomes" id="UP000052023">
    <property type="component" value="Unassembled WGS sequence"/>
</dbReference>
<comment type="caution">
    <text evidence="8">The sequence shown here is derived from an EMBL/GenBank/DDBJ whole genome shotgun (WGS) entry which is preliminary data.</text>
</comment>
<gene>
    <name evidence="8" type="ORF">CQ13_24395</name>
</gene>
<dbReference type="InterPro" id="IPR050638">
    <property type="entry name" value="AA-Vitamin_Transporters"/>
</dbReference>
<dbReference type="PANTHER" id="PTHR32322:SF2">
    <property type="entry name" value="EAMA DOMAIN-CONTAINING PROTEIN"/>
    <property type="match status" value="1"/>
</dbReference>
<comment type="similarity">
    <text evidence="2">Belongs to the EamA transporter family.</text>
</comment>
<feature type="transmembrane region" description="Helical" evidence="6">
    <location>
        <begin position="161"/>
        <end position="180"/>
    </location>
</feature>
<evidence type="ECO:0000256" key="3">
    <source>
        <dbReference type="ARBA" id="ARBA00022692"/>
    </source>
</evidence>
<feature type="transmembrane region" description="Helical" evidence="6">
    <location>
        <begin position="105"/>
        <end position="125"/>
    </location>
</feature>
<keyword evidence="9" id="KW-1185">Reference proteome</keyword>
<feature type="domain" description="EamA" evidence="7">
    <location>
        <begin position="16"/>
        <end position="148"/>
    </location>
</feature>
<dbReference type="RefSeq" id="WP_063800098.1">
    <property type="nucleotide sequence ID" value="NZ_LLYA01000153.1"/>
</dbReference>
<evidence type="ECO:0000256" key="4">
    <source>
        <dbReference type="ARBA" id="ARBA00022989"/>
    </source>
</evidence>
<reference evidence="8 9" key="1">
    <citation type="submission" date="2014-03" db="EMBL/GenBank/DDBJ databases">
        <title>Bradyrhizobium valentinum sp. nov., isolated from effective nodules of Lupinus mariae-josephae, a lupine endemic of basic-lime soils in Eastern Spain.</title>
        <authorList>
            <person name="Duran D."/>
            <person name="Rey L."/>
            <person name="Navarro A."/>
            <person name="Busquets A."/>
            <person name="Imperial J."/>
            <person name="Ruiz-Argueso T."/>
        </authorList>
    </citation>
    <scope>NUCLEOTIDE SEQUENCE [LARGE SCALE GENOMIC DNA]</scope>
    <source>
        <strain evidence="8 9">Ro19</strain>
    </source>
</reference>
<proteinExistence type="inferred from homology"/>
<feature type="transmembrane region" description="Helical" evidence="6">
    <location>
        <begin position="187"/>
        <end position="207"/>
    </location>
</feature>
<keyword evidence="3 6" id="KW-0812">Transmembrane</keyword>
<dbReference type="SUPFAM" id="SSF103481">
    <property type="entry name" value="Multidrug resistance efflux transporter EmrE"/>
    <property type="match status" value="2"/>
</dbReference>
<evidence type="ECO:0000256" key="5">
    <source>
        <dbReference type="ARBA" id="ARBA00023136"/>
    </source>
</evidence>
<feature type="transmembrane region" description="Helical" evidence="6">
    <location>
        <begin position="278"/>
        <end position="295"/>
    </location>
</feature>
<protein>
    <recommendedName>
        <fullName evidence="7">EamA domain-containing protein</fullName>
    </recommendedName>
</protein>
<feature type="transmembrane region" description="Helical" evidence="6">
    <location>
        <begin position="18"/>
        <end position="39"/>
    </location>
</feature>